<dbReference type="Pfam" id="PF00550">
    <property type="entry name" value="PP-binding"/>
    <property type="match status" value="1"/>
</dbReference>
<dbReference type="SMART" id="SM00823">
    <property type="entry name" value="PKS_PP"/>
    <property type="match status" value="1"/>
</dbReference>
<evidence type="ECO:0000259" key="5">
    <source>
        <dbReference type="PROSITE" id="PS50075"/>
    </source>
</evidence>
<dbReference type="EMBL" id="CP068595">
    <property type="protein sequence ID" value="QQZ58500.1"/>
    <property type="molecule type" value="Genomic_DNA"/>
</dbReference>
<name>A0A974P6Y4_9BACL</name>
<dbReference type="InterPro" id="IPR045851">
    <property type="entry name" value="AMP-bd_C_sf"/>
</dbReference>
<sequence length="157" mass="18207">MLREQLPAYLIPRYWIELKSFPMTGPNKVDRKALPVPAAIPPKDLRHEYVPPRNEMENMLARLWGEVLGIQHIGVDDGFFEIGGHSLLLMQVQNNLEKELKLTIEMGDLFKYPTISSLASFLKDKHNHNDYLNQSKQRGELRRSLMGNRRKGELNNE</sequence>
<dbReference type="Proteomes" id="UP000595841">
    <property type="component" value="Chromosome"/>
</dbReference>
<dbReference type="PANTHER" id="PTHR45527:SF1">
    <property type="entry name" value="FATTY ACID SYNTHASE"/>
    <property type="match status" value="1"/>
</dbReference>
<dbReference type="RefSeq" id="WP_202676206.1">
    <property type="nucleotide sequence ID" value="NZ_CP068595.1"/>
</dbReference>
<gene>
    <name evidence="6" type="ORF">JI735_16950</name>
</gene>
<keyword evidence="4" id="KW-0677">Repeat</keyword>
<comment type="cofactor">
    <cofactor evidence="1">
        <name>pantetheine 4'-phosphate</name>
        <dbReference type="ChEBI" id="CHEBI:47942"/>
    </cofactor>
</comment>
<dbReference type="GO" id="GO:0031177">
    <property type="term" value="F:phosphopantetheine binding"/>
    <property type="evidence" value="ECO:0007669"/>
    <property type="project" value="InterPro"/>
</dbReference>
<evidence type="ECO:0000313" key="7">
    <source>
        <dbReference type="Proteomes" id="UP000595841"/>
    </source>
</evidence>
<reference evidence="6 7" key="1">
    <citation type="submission" date="2021-01" db="EMBL/GenBank/DDBJ databases">
        <title>Whole genome sequence of Paenibacillus sonchi LMG 24727 for comparative genomics.</title>
        <authorList>
            <person name="Lee G."/>
            <person name="Kim M.-J."/>
            <person name="Lim K."/>
            <person name="Shin J.-H."/>
        </authorList>
    </citation>
    <scope>NUCLEOTIDE SEQUENCE [LARGE SCALE GENOMIC DNA]</scope>
    <source>
        <strain evidence="6 7">LMG 24727</strain>
    </source>
</reference>
<keyword evidence="7" id="KW-1185">Reference proteome</keyword>
<evidence type="ECO:0000313" key="6">
    <source>
        <dbReference type="EMBL" id="QQZ58500.1"/>
    </source>
</evidence>
<accession>A0A974P6Y4</accession>
<proteinExistence type="predicted"/>
<dbReference type="GO" id="GO:0044550">
    <property type="term" value="P:secondary metabolite biosynthetic process"/>
    <property type="evidence" value="ECO:0007669"/>
    <property type="project" value="TreeGrafter"/>
</dbReference>
<dbReference type="Gene3D" id="3.30.300.30">
    <property type="match status" value="1"/>
</dbReference>
<evidence type="ECO:0000256" key="4">
    <source>
        <dbReference type="ARBA" id="ARBA00022737"/>
    </source>
</evidence>
<keyword evidence="2" id="KW-0596">Phosphopantetheine</keyword>
<dbReference type="SUPFAM" id="SSF47336">
    <property type="entry name" value="ACP-like"/>
    <property type="match status" value="1"/>
</dbReference>
<dbReference type="AlphaFoldDB" id="A0A974P6Y4"/>
<evidence type="ECO:0000256" key="1">
    <source>
        <dbReference type="ARBA" id="ARBA00001957"/>
    </source>
</evidence>
<dbReference type="KEGG" id="pson:JI735_16950"/>
<dbReference type="SUPFAM" id="SSF56801">
    <property type="entry name" value="Acetyl-CoA synthetase-like"/>
    <property type="match status" value="1"/>
</dbReference>
<evidence type="ECO:0000256" key="2">
    <source>
        <dbReference type="ARBA" id="ARBA00022450"/>
    </source>
</evidence>
<dbReference type="GO" id="GO:0043041">
    <property type="term" value="P:amino acid activation for nonribosomal peptide biosynthetic process"/>
    <property type="evidence" value="ECO:0007669"/>
    <property type="project" value="TreeGrafter"/>
</dbReference>
<dbReference type="Gene3D" id="1.10.1200.10">
    <property type="entry name" value="ACP-like"/>
    <property type="match status" value="1"/>
</dbReference>
<keyword evidence="3" id="KW-0597">Phosphoprotein</keyword>
<dbReference type="GO" id="GO:0005737">
    <property type="term" value="C:cytoplasm"/>
    <property type="evidence" value="ECO:0007669"/>
    <property type="project" value="TreeGrafter"/>
</dbReference>
<feature type="domain" description="Carrier" evidence="5">
    <location>
        <begin position="51"/>
        <end position="126"/>
    </location>
</feature>
<dbReference type="PANTHER" id="PTHR45527">
    <property type="entry name" value="NONRIBOSOMAL PEPTIDE SYNTHETASE"/>
    <property type="match status" value="1"/>
</dbReference>
<organism evidence="6 7">
    <name type="scientific">Paenibacillus sonchi</name>
    <dbReference type="NCBI Taxonomy" id="373687"/>
    <lineage>
        <taxon>Bacteria</taxon>
        <taxon>Bacillati</taxon>
        <taxon>Bacillota</taxon>
        <taxon>Bacilli</taxon>
        <taxon>Bacillales</taxon>
        <taxon>Paenibacillaceae</taxon>
        <taxon>Paenibacillus</taxon>
        <taxon>Paenibacillus sonchi group</taxon>
    </lineage>
</organism>
<dbReference type="PROSITE" id="PS50075">
    <property type="entry name" value="CARRIER"/>
    <property type="match status" value="1"/>
</dbReference>
<dbReference type="FunFam" id="1.10.1200.10:FF:000005">
    <property type="entry name" value="Nonribosomal peptide synthetase 1"/>
    <property type="match status" value="1"/>
</dbReference>
<evidence type="ECO:0000256" key="3">
    <source>
        <dbReference type="ARBA" id="ARBA00022553"/>
    </source>
</evidence>
<dbReference type="InterPro" id="IPR020806">
    <property type="entry name" value="PKS_PP-bd"/>
</dbReference>
<protein>
    <recommendedName>
        <fullName evidence="5">Carrier domain-containing protein</fullName>
    </recommendedName>
</protein>
<dbReference type="InterPro" id="IPR036736">
    <property type="entry name" value="ACP-like_sf"/>
</dbReference>
<dbReference type="InterPro" id="IPR009081">
    <property type="entry name" value="PP-bd_ACP"/>
</dbReference>